<dbReference type="Proteomes" id="UP000626092">
    <property type="component" value="Unassembled WGS sequence"/>
</dbReference>
<evidence type="ECO:0000256" key="9">
    <source>
        <dbReference type="RuleBase" id="RU365067"/>
    </source>
</evidence>
<proteinExistence type="inferred from homology"/>
<dbReference type="OrthoDB" id="9979195at2759"/>
<evidence type="ECO:0000256" key="1">
    <source>
        <dbReference type="ARBA" id="ARBA00004477"/>
    </source>
</evidence>
<keyword evidence="11" id="KW-1185">Reference proteome</keyword>
<keyword evidence="5" id="KW-0256">Endoplasmic reticulum</keyword>
<keyword evidence="7 9" id="KW-0472">Membrane</keyword>
<dbReference type="GO" id="GO:0005789">
    <property type="term" value="C:endoplasmic reticulum membrane"/>
    <property type="evidence" value="ECO:0007669"/>
    <property type="project" value="UniProtKB-SubCell"/>
</dbReference>
<evidence type="ECO:0000313" key="11">
    <source>
        <dbReference type="Proteomes" id="UP000626092"/>
    </source>
</evidence>
<feature type="transmembrane region" description="Helical" evidence="9">
    <location>
        <begin position="39"/>
        <end position="64"/>
    </location>
</feature>
<comment type="subcellular location">
    <subcellularLocation>
        <location evidence="1 9">Endoplasmic reticulum membrane</location>
        <topology evidence="1 9">Multi-pass membrane protein</topology>
    </subcellularLocation>
</comment>
<evidence type="ECO:0000256" key="4">
    <source>
        <dbReference type="ARBA" id="ARBA00022692"/>
    </source>
</evidence>
<dbReference type="PANTHER" id="PTHR13117">
    <property type="entry name" value="ENDOPLASMIC RETICULUM MULTISPAN TRANSMEMBRANE PROTEIN-RELATED"/>
    <property type="match status" value="1"/>
</dbReference>
<dbReference type="PANTHER" id="PTHR13117:SF5">
    <property type="entry name" value="PROTEIN RFT1 HOMOLOG"/>
    <property type="match status" value="1"/>
</dbReference>
<dbReference type="EMBL" id="WJXA01000007">
    <property type="protein sequence ID" value="KAF7137885.1"/>
    <property type="molecule type" value="Genomic_DNA"/>
</dbReference>
<sequence>MLMFRNLKSIPLIPESGTSEAFLYAVATENQLKRSNDSLLVFSVIYLALNVFLIRSAGAVGLIVANSSSILLNFGFFLLSSLYFGLITANISFPSWNCWQQATPVNTGMFCSISNLVVCILNFNEDMILRIIYSAVFIKHYFECYFEYLRYRLGLLVHLSTGFCLIFLSQLLAIRLDCSVVFWHNHSRFGEIISGSLELLAIISHSSLCWINLLLYIICCYQSSFVFCTNSYRRESAFINKIVRFRDHVD</sequence>
<feature type="transmembrane region" description="Helical" evidence="9">
    <location>
        <begin position="70"/>
        <end position="93"/>
    </location>
</feature>
<evidence type="ECO:0000256" key="7">
    <source>
        <dbReference type="ARBA" id="ARBA00023136"/>
    </source>
</evidence>
<evidence type="ECO:0000256" key="6">
    <source>
        <dbReference type="ARBA" id="ARBA00022989"/>
    </source>
</evidence>
<dbReference type="GO" id="GO:0034203">
    <property type="term" value="P:glycolipid translocation"/>
    <property type="evidence" value="ECO:0007669"/>
    <property type="project" value="TreeGrafter"/>
</dbReference>
<comment type="similarity">
    <text evidence="3 9">Belongs to the RFT1 family.</text>
</comment>
<evidence type="ECO:0000313" key="10">
    <source>
        <dbReference type="EMBL" id="KAF7137885.1"/>
    </source>
</evidence>
<protein>
    <recommendedName>
        <fullName evidence="9">Protein RFT1 homolog</fullName>
    </recommendedName>
</protein>
<accession>A0A834LIS8</accession>
<dbReference type="GO" id="GO:0006488">
    <property type="term" value="P:dolichol-linked oligosaccharide biosynthetic process"/>
    <property type="evidence" value="ECO:0007669"/>
    <property type="project" value="InterPro"/>
</dbReference>
<keyword evidence="6 9" id="KW-1133">Transmembrane helix</keyword>
<evidence type="ECO:0000256" key="3">
    <source>
        <dbReference type="ARBA" id="ARBA00010288"/>
    </source>
</evidence>
<dbReference type="AlphaFoldDB" id="A0A834LIS8"/>
<feature type="transmembrane region" description="Helical" evidence="9">
    <location>
        <begin position="155"/>
        <end position="176"/>
    </location>
</feature>
<comment type="caution">
    <text evidence="9">Lacks conserved residue(s) required for the propagation of feature annotation.</text>
</comment>
<name>A0A834LIS8_RHOSS</name>
<comment type="caution">
    <text evidence="10">The sequence shown here is derived from an EMBL/GenBank/DDBJ whole genome shotgun (WGS) entry which is preliminary data.</text>
</comment>
<comment type="pathway">
    <text evidence="2">Protein modification; protein glycosylation.</text>
</comment>
<evidence type="ECO:0000256" key="2">
    <source>
        <dbReference type="ARBA" id="ARBA00004922"/>
    </source>
</evidence>
<keyword evidence="4 9" id="KW-0812">Transmembrane</keyword>
<feature type="transmembrane region" description="Helical" evidence="9">
    <location>
        <begin position="105"/>
        <end position="123"/>
    </location>
</feature>
<evidence type="ECO:0000256" key="8">
    <source>
        <dbReference type="ARBA" id="ARBA00045912"/>
    </source>
</evidence>
<dbReference type="Pfam" id="PF04506">
    <property type="entry name" value="Rft-1"/>
    <property type="match status" value="1"/>
</dbReference>
<organism evidence="10 11">
    <name type="scientific">Rhododendron simsii</name>
    <name type="common">Sims's rhododendron</name>
    <dbReference type="NCBI Taxonomy" id="118357"/>
    <lineage>
        <taxon>Eukaryota</taxon>
        <taxon>Viridiplantae</taxon>
        <taxon>Streptophyta</taxon>
        <taxon>Embryophyta</taxon>
        <taxon>Tracheophyta</taxon>
        <taxon>Spermatophyta</taxon>
        <taxon>Magnoliopsida</taxon>
        <taxon>eudicotyledons</taxon>
        <taxon>Gunneridae</taxon>
        <taxon>Pentapetalae</taxon>
        <taxon>asterids</taxon>
        <taxon>Ericales</taxon>
        <taxon>Ericaceae</taxon>
        <taxon>Ericoideae</taxon>
        <taxon>Rhodoreae</taxon>
        <taxon>Rhododendron</taxon>
    </lineage>
</organism>
<reference evidence="10" key="1">
    <citation type="submission" date="2019-11" db="EMBL/GenBank/DDBJ databases">
        <authorList>
            <person name="Liu Y."/>
            <person name="Hou J."/>
            <person name="Li T.-Q."/>
            <person name="Guan C.-H."/>
            <person name="Wu X."/>
            <person name="Wu H.-Z."/>
            <person name="Ling F."/>
            <person name="Zhang R."/>
            <person name="Shi X.-G."/>
            <person name="Ren J.-P."/>
            <person name="Chen E.-F."/>
            <person name="Sun J.-M."/>
        </authorList>
    </citation>
    <scope>NUCLEOTIDE SEQUENCE</scope>
    <source>
        <strain evidence="10">Adult_tree_wgs_1</strain>
        <tissue evidence="10">Leaves</tissue>
    </source>
</reference>
<gene>
    <name evidence="10" type="ORF">RHSIM_Rhsim07G0010100</name>
</gene>
<dbReference type="InterPro" id="IPR007594">
    <property type="entry name" value="RFT1"/>
</dbReference>
<comment type="function">
    <text evidence="8 9">Intramembrane glycolipid transporter that operates in the biosynthetic pathway of dolichol-linked oligosaccharides, the glycan precursors employed in protein asparagine (N)-glycosylation. The sequential addition of sugars to dolichol pyrophosphate produces dolichol-linked oligosaccharides containing fourteen sugars, including two GlcNAcs, nine mannoses and three glucoses. Once assembled, the oligosaccharide is transferred from the lipid to nascent proteins by oligosaccharyltransferases. The assembly of dolichol-linked oligosaccharides begins on the cytosolic side of the endoplasmic reticulum membrane and finishes in its lumen. RFT1 could mediate the translocation of the cytosolically oriented intermediate DolPP-GlcNAc2Man5, produced by ALG11, into the ER lumen where dolichol-linked oligosaccharides assembly continues. However, the intramembrane lipid transporter activity could not be confirmed in vitro.</text>
</comment>
<evidence type="ECO:0000256" key="5">
    <source>
        <dbReference type="ARBA" id="ARBA00022824"/>
    </source>
</evidence>